<gene>
    <name evidence="7" type="ORF">UT34_C0001G0041</name>
</gene>
<evidence type="ECO:0000256" key="2">
    <source>
        <dbReference type="ARBA" id="ARBA00022475"/>
    </source>
</evidence>
<organism evidence="7 8">
    <name type="scientific">candidate division WS6 bacterium GW2011_GWF2_39_15</name>
    <dbReference type="NCBI Taxonomy" id="1619100"/>
    <lineage>
        <taxon>Bacteria</taxon>
        <taxon>Candidatus Dojkabacteria</taxon>
    </lineage>
</organism>
<evidence type="ECO:0000313" key="7">
    <source>
        <dbReference type="EMBL" id="KKR06001.1"/>
    </source>
</evidence>
<feature type="transmembrane region" description="Helical" evidence="6">
    <location>
        <begin position="246"/>
        <end position="267"/>
    </location>
</feature>
<feature type="transmembrane region" description="Helical" evidence="6">
    <location>
        <begin position="162"/>
        <end position="184"/>
    </location>
</feature>
<proteinExistence type="predicted"/>
<dbReference type="NCBIfam" id="TIGR00374">
    <property type="entry name" value="flippase-like domain"/>
    <property type="match status" value="1"/>
</dbReference>
<dbReference type="PANTHER" id="PTHR39087">
    <property type="entry name" value="UPF0104 MEMBRANE PROTEIN MJ1595"/>
    <property type="match status" value="1"/>
</dbReference>
<reference evidence="7 8" key="1">
    <citation type="journal article" date="2015" name="Nature">
        <title>rRNA introns, odd ribosomes, and small enigmatic genomes across a large radiation of phyla.</title>
        <authorList>
            <person name="Brown C.T."/>
            <person name="Hug L.A."/>
            <person name="Thomas B.C."/>
            <person name="Sharon I."/>
            <person name="Castelle C.J."/>
            <person name="Singh A."/>
            <person name="Wilkins M.J."/>
            <person name="Williams K.H."/>
            <person name="Banfield J.F."/>
        </authorList>
    </citation>
    <scope>NUCLEOTIDE SEQUENCE [LARGE SCALE GENOMIC DNA]</scope>
</reference>
<feature type="transmembrane region" description="Helical" evidence="6">
    <location>
        <begin position="12"/>
        <end position="30"/>
    </location>
</feature>
<feature type="transmembrane region" description="Helical" evidence="6">
    <location>
        <begin position="124"/>
        <end position="150"/>
    </location>
</feature>
<comment type="subcellular location">
    <subcellularLocation>
        <location evidence="1">Cell membrane</location>
        <topology evidence="1">Multi-pass membrane protein</topology>
    </subcellularLocation>
</comment>
<keyword evidence="2" id="KW-1003">Cell membrane</keyword>
<comment type="caution">
    <text evidence="7">The sequence shown here is derived from an EMBL/GenBank/DDBJ whole genome shotgun (WGS) entry which is preliminary data.</text>
</comment>
<protein>
    <submittedName>
        <fullName evidence="7">Putative membrane protein</fullName>
    </submittedName>
</protein>
<name>A0A0G0MZG7_9BACT</name>
<dbReference type="EMBL" id="LBWK01000001">
    <property type="protein sequence ID" value="KKR06001.1"/>
    <property type="molecule type" value="Genomic_DNA"/>
</dbReference>
<dbReference type="PANTHER" id="PTHR39087:SF2">
    <property type="entry name" value="UPF0104 MEMBRANE PROTEIN MJ1595"/>
    <property type="match status" value="1"/>
</dbReference>
<dbReference type="Proteomes" id="UP000034799">
    <property type="component" value="Unassembled WGS sequence"/>
</dbReference>
<keyword evidence="4 6" id="KW-1133">Transmembrane helix</keyword>
<evidence type="ECO:0000256" key="6">
    <source>
        <dbReference type="SAM" id="Phobius"/>
    </source>
</evidence>
<evidence type="ECO:0000256" key="3">
    <source>
        <dbReference type="ARBA" id="ARBA00022692"/>
    </source>
</evidence>
<dbReference type="STRING" id="1619100.UT34_C0001G0041"/>
<dbReference type="InterPro" id="IPR022791">
    <property type="entry name" value="L-PG_synthase/AglD"/>
</dbReference>
<evidence type="ECO:0000256" key="1">
    <source>
        <dbReference type="ARBA" id="ARBA00004651"/>
    </source>
</evidence>
<evidence type="ECO:0000256" key="5">
    <source>
        <dbReference type="ARBA" id="ARBA00023136"/>
    </source>
</evidence>
<dbReference type="GO" id="GO:0005886">
    <property type="term" value="C:plasma membrane"/>
    <property type="evidence" value="ECO:0007669"/>
    <property type="project" value="UniProtKB-SubCell"/>
</dbReference>
<sequence length="354" mass="39615">MGTKRNKRAKKLIKSLMYGIIIIFFLWVIYQNLEDFQTLASTIQRVKPFLLLNTILLGLGNFVIYSFIFQKSFQTISEETKYPKLLTKTIVYHFLSISNPLGVTGGSAYLVKYAVERGLSHIKAVFGLLVTNLSTNLAYLSILIFTLYSLNLSNRLELYQWYAAFVIFAIILGIILALAFFIILPKFSGNVAHTVARIINRIVKPVIGRELLSDRTIEDYTNEARTLSSRFDKSIYKFLQSLPISLAYHGINVLILFLSFYAFDILIPISKIMTLYGVITLFTVVSPTPQGLGIVEGLAQTAAVSVQIPGSGAILAILIYRLAVLWIPALLGLLLFRYAHTEKVVNVQKAAPSS</sequence>
<evidence type="ECO:0000256" key="4">
    <source>
        <dbReference type="ARBA" id="ARBA00022989"/>
    </source>
</evidence>
<keyword evidence="5 6" id="KW-0472">Membrane</keyword>
<feature type="transmembrane region" description="Helical" evidence="6">
    <location>
        <begin position="312"/>
        <end position="336"/>
    </location>
</feature>
<feature type="transmembrane region" description="Helical" evidence="6">
    <location>
        <begin position="50"/>
        <end position="69"/>
    </location>
</feature>
<feature type="transmembrane region" description="Helical" evidence="6">
    <location>
        <begin position="274"/>
        <end position="292"/>
    </location>
</feature>
<feature type="transmembrane region" description="Helical" evidence="6">
    <location>
        <begin position="90"/>
        <end position="112"/>
    </location>
</feature>
<dbReference type="Pfam" id="PF03706">
    <property type="entry name" value="LPG_synthase_TM"/>
    <property type="match status" value="1"/>
</dbReference>
<evidence type="ECO:0000313" key="8">
    <source>
        <dbReference type="Proteomes" id="UP000034799"/>
    </source>
</evidence>
<dbReference type="AlphaFoldDB" id="A0A0G0MZG7"/>
<keyword evidence="3 6" id="KW-0812">Transmembrane</keyword>
<accession>A0A0G0MZG7</accession>